<dbReference type="Pfam" id="PF06685">
    <property type="entry name" value="DUF1186"/>
    <property type="match status" value="1"/>
</dbReference>
<dbReference type="Gene3D" id="3.10.450.50">
    <property type="match status" value="1"/>
</dbReference>
<proteinExistence type="predicted"/>
<dbReference type="Pfam" id="PF02810">
    <property type="entry name" value="SEC-C"/>
    <property type="match status" value="1"/>
</dbReference>
<dbReference type="SUPFAM" id="SSF103642">
    <property type="entry name" value="Sec-C motif"/>
    <property type="match status" value="1"/>
</dbReference>
<evidence type="ECO:0000313" key="2">
    <source>
        <dbReference type="Proteomes" id="UP000198704"/>
    </source>
</evidence>
<dbReference type="EMBL" id="FNHS01000004">
    <property type="protein sequence ID" value="SDM87467.1"/>
    <property type="molecule type" value="Genomic_DNA"/>
</dbReference>
<dbReference type="RefSeq" id="WP_091714697.1">
    <property type="nucleotide sequence ID" value="NZ_FNHS01000004.1"/>
</dbReference>
<name>A0A1G9WST7_9HYPH</name>
<keyword evidence="2" id="KW-1185">Reference proteome</keyword>
<accession>A0A1G9WST7</accession>
<gene>
    <name evidence="1" type="ORF">SAMN05216360_104108</name>
</gene>
<dbReference type="STRING" id="582672.SAMN05216360_104108"/>
<dbReference type="InterPro" id="IPR010602">
    <property type="entry name" value="DUF1186"/>
</dbReference>
<evidence type="ECO:0000313" key="1">
    <source>
        <dbReference type="EMBL" id="SDM87467.1"/>
    </source>
</evidence>
<dbReference type="Proteomes" id="UP000198704">
    <property type="component" value="Unassembled WGS sequence"/>
</dbReference>
<reference evidence="2" key="1">
    <citation type="submission" date="2016-10" db="EMBL/GenBank/DDBJ databases">
        <authorList>
            <person name="Varghese N."/>
            <person name="Submissions S."/>
        </authorList>
    </citation>
    <scope>NUCLEOTIDE SEQUENCE [LARGE SCALE GENOMIC DNA]</scope>
    <source>
        <strain evidence="2">BL47</strain>
    </source>
</reference>
<dbReference type="OrthoDB" id="1551443at2"/>
<dbReference type="AlphaFoldDB" id="A0A1G9WST7"/>
<sequence>MDRTALLIADLAAAEHRPTAALREAVKHPAAIAEATLPLLEKAADERELTPEETNLLFWGLHVMAQARDTRALAPLLRLLRQDEESLDAVLGDALTATLAKVLASLFDGDPQPLFRLILDSTVDDFARMALLCACTFLTLEGRIDRAAMHDLLVRFDDAQAAVEEATAWTGWEETIAHLGFRDLAPRVAAARADGRITDEVSDAEWFKEALRKAETKPNDRDRLGPYQYGYLDDAVEALDWTVEGAGEPQRNPFKDVGRNDPCPCGSGKKFKKCCLGKEQAEGPWMPPGSLLG</sequence>
<organism evidence="1 2">
    <name type="scientific">Methylobacterium phyllostachyos</name>
    <dbReference type="NCBI Taxonomy" id="582672"/>
    <lineage>
        <taxon>Bacteria</taxon>
        <taxon>Pseudomonadati</taxon>
        <taxon>Pseudomonadota</taxon>
        <taxon>Alphaproteobacteria</taxon>
        <taxon>Hyphomicrobiales</taxon>
        <taxon>Methylobacteriaceae</taxon>
        <taxon>Methylobacterium</taxon>
    </lineage>
</organism>
<dbReference type="InterPro" id="IPR004027">
    <property type="entry name" value="SEC_C_motif"/>
</dbReference>
<protein>
    <submittedName>
        <fullName evidence="1">SEC-C motif-containing protein</fullName>
    </submittedName>
</protein>